<comment type="similarity">
    <text evidence="2">Belongs to the sulfatase family.</text>
</comment>
<accession>A0A0F9BQN4</accession>
<evidence type="ECO:0000256" key="3">
    <source>
        <dbReference type="ARBA" id="ARBA00022723"/>
    </source>
</evidence>
<evidence type="ECO:0000256" key="1">
    <source>
        <dbReference type="ARBA" id="ARBA00001913"/>
    </source>
</evidence>
<evidence type="ECO:0000256" key="4">
    <source>
        <dbReference type="ARBA" id="ARBA00022729"/>
    </source>
</evidence>
<dbReference type="SUPFAM" id="SSF53649">
    <property type="entry name" value="Alkaline phosphatase-like"/>
    <property type="match status" value="1"/>
</dbReference>
<reference evidence="8" key="1">
    <citation type="journal article" date="2015" name="Nature">
        <title>Complex archaea that bridge the gap between prokaryotes and eukaryotes.</title>
        <authorList>
            <person name="Spang A."/>
            <person name="Saw J.H."/>
            <person name="Jorgensen S.L."/>
            <person name="Zaremba-Niedzwiedzka K."/>
            <person name="Martijn J."/>
            <person name="Lind A.E."/>
            <person name="van Eijk R."/>
            <person name="Schleper C."/>
            <person name="Guy L."/>
            <person name="Ettema T.J."/>
        </authorList>
    </citation>
    <scope>NUCLEOTIDE SEQUENCE</scope>
</reference>
<comment type="caution">
    <text evidence="8">The sequence shown here is derived from an EMBL/GenBank/DDBJ whole genome shotgun (WGS) entry which is preliminary data.</text>
</comment>
<dbReference type="Gene3D" id="3.40.720.10">
    <property type="entry name" value="Alkaline Phosphatase, subunit A"/>
    <property type="match status" value="1"/>
</dbReference>
<name>A0A0F9BQN4_9ZZZZ</name>
<dbReference type="PROSITE" id="PS51257">
    <property type="entry name" value="PROKAR_LIPOPROTEIN"/>
    <property type="match status" value="1"/>
</dbReference>
<organism evidence="8">
    <name type="scientific">marine sediment metagenome</name>
    <dbReference type="NCBI Taxonomy" id="412755"/>
    <lineage>
        <taxon>unclassified sequences</taxon>
        <taxon>metagenomes</taxon>
        <taxon>ecological metagenomes</taxon>
    </lineage>
</organism>
<dbReference type="InterPro" id="IPR017850">
    <property type="entry name" value="Alkaline_phosphatase_core_sf"/>
</dbReference>
<dbReference type="Pfam" id="PF00884">
    <property type="entry name" value="Sulfatase"/>
    <property type="match status" value="1"/>
</dbReference>
<evidence type="ECO:0000256" key="2">
    <source>
        <dbReference type="ARBA" id="ARBA00008779"/>
    </source>
</evidence>
<gene>
    <name evidence="8" type="ORF">LCGC14_2498240</name>
</gene>
<keyword evidence="4" id="KW-0732">Signal</keyword>
<feature type="domain" description="Sulfatase N-terminal" evidence="7">
    <location>
        <begin position="30"/>
        <end position="110"/>
    </location>
</feature>
<dbReference type="GO" id="GO:0004065">
    <property type="term" value="F:arylsulfatase activity"/>
    <property type="evidence" value="ECO:0007669"/>
    <property type="project" value="TreeGrafter"/>
</dbReference>
<keyword evidence="5" id="KW-0378">Hydrolase</keyword>
<dbReference type="InterPro" id="IPR000917">
    <property type="entry name" value="Sulfatase_N"/>
</dbReference>
<comment type="cofactor">
    <cofactor evidence="1">
        <name>Ca(2+)</name>
        <dbReference type="ChEBI" id="CHEBI:29108"/>
    </cofactor>
</comment>
<evidence type="ECO:0000259" key="7">
    <source>
        <dbReference type="Pfam" id="PF00884"/>
    </source>
</evidence>
<evidence type="ECO:0000313" key="8">
    <source>
        <dbReference type="EMBL" id="KKL16172.1"/>
    </source>
</evidence>
<feature type="non-terminal residue" evidence="8">
    <location>
        <position position="166"/>
    </location>
</feature>
<dbReference type="AlphaFoldDB" id="A0A0F9BQN4"/>
<dbReference type="GO" id="GO:0046872">
    <property type="term" value="F:metal ion binding"/>
    <property type="evidence" value="ECO:0007669"/>
    <property type="project" value="UniProtKB-KW"/>
</dbReference>
<evidence type="ECO:0000256" key="6">
    <source>
        <dbReference type="ARBA" id="ARBA00022837"/>
    </source>
</evidence>
<keyword evidence="6" id="KW-0106">Calcium</keyword>
<dbReference type="PANTHER" id="PTHR42693">
    <property type="entry name" value="ARYLSULFATASE FAMILY MEMBER"/>
    <property type="match status" value="1"/>
</dbReference>
<evidence type="ECO:0000256" key="5">
    <source>
        <dbReference type="ARBA" id="ARBA00022801"/>
    </source>
</evidence>
<dbReference type="EMBL" id="LAZR01039772">
    <property type="protein sequence ID" value="KKL16172.1"/>
    <property type="molecule type" value="Genomic_DNA"/>
</dbReference>
<dbReference type="PANTHER" id="PTHR42693:SF42">
    <property type="entry name" value="ARYLSULFATASE G"/>
    <property type="match status" value="1"/>
</dbReference>
<dbReference type="InterPro" id="IPR050738">
    <property type="entry name" value="Sulfatase"/>
</dbReference>
<proteinExistence type="inferred from homology"/>
<keyword evidence="3" id="KW-0479">Metal-binding</keyword>
<sequence length="166" mass="18591">MKRNLAIIVAALFVTLTGCINQGDPVKKRPNIIFILADDLGYMDIQAYAHHTLGTDKDSMYYETPNLDRFISEGVAFSQAYANQLCSPTRAALLTGKYASRIGFTTAAGHEPTWYNQEKEVPEDSYMHDVLYHTDHLEVEQAWMNGSSNTALPTGQKRDNGWDVLT</sequence>
<protein>
    <recommendedName>
        <fullName evidence="7">Sulfatase N-terminal domain-containing protein</fullName>
    </recommendedName>
</protein>